<evidence type="ECO:0000313" key="1">
    <source>
        <dbReference type="EMBL" id="KAG5580405.1"/>
    </source>
</evidence>
<name>A0A9J5WYS8_SOLCO</name>
<reference evidence="1 2" key="1">
    <citation type="submission" date="2020-09" db="EMBL/GenBank/DDBJ databases">
        <title>De no assembly of potato wild relative species, Solanum commersonii.</title>
        <authorList>
            <person name="Cho K."/>
        </authorList>
    </citation>
    <scope>NUCLEOTIDE SEQUENCE [LARGE SCALE GENOMIC DNA]</scope>
    <source>
        <strain evidence="1">LZ3.2</strain>
        <tissue evidence="1">Leaf</tissue>
    </source>
</reference>
<dbReference type="Proteomes" id="UP000824120">
    <property type="component" value="Chromosome 10"/>
</dbReference>
<organism evidence="1 2">
    <name type="scientific">Solanum commersonii</name>
    <name type="common">Commerson's wild potato</name>
    <name type="synonym">Commerson's nightshade</name>
    <dbReference type="NCBI Taxonomy" id="4109"/>
    <lineage>
        <taxon>Eukaryota</taxon>
        <taxon>Viridiplantae</taxon>
        <taxon>Streptophyta</taxon>
        <taxon>Embryophyta</taxon>
        <taxon>Tracheophyta</taxon>
        <taxon>Spermatophyta</taxon>
        <taxon>Magnoliopsida</taxon>
        <taxon>eudicotyledons</taxon>
        <taxon>Gunneridae</taxon>
        <taxon>Pentapetalae</taxon>
        <taxon>asterids</taxon>
        <taxon>lamiids</taxon>
        <taxon>Solanales</taxon>
        <taxon>Solanaceae</taxon>
        <taxon>Solanoideae</taxon>
        <taxon>Solaneae</taxon>
        <taxon>Solanum</taxon>
    </lineage>
</organism>
<sequence>MCCDGPFGERLASSNFESLGDMVLPRETVWRHVDYSISSPTFPFPSGLSPHCSFLRSSVHALPQTPNPES</sequence>
<protein>
    <submittedName>
        <fullName evidence="1">Uncharacterized protein</fullName>
    </submittedName>
</protein>
<dbReference type="AlphaFoldDB" id="A0A9J5WYS8"/>
<accession>A0A9J5WYS8</accession>
<evidence type="ECO:0000313" key="2">
    <source>
        <dbReference type="Proteomes" id="UP000824120"/>
    </source>
</evidence>
<proteinExistence type="predicted"/>
<comment type="caution">
    <text evidence="1">The sequence shown here is derived from an EMBL/GenBank/DDBJ whole genome shotgun (WGS) entry which is preliminary data.</text>
</comment>
<dbReference type="EMBL" id="JACXVP010000010">
    <property type="protein sequence ID" value="KAG5580405.1"/>
    <property type="molecule type" value="Genomic_DNA"/>
</dbReference>
<gene>
    <name evidence="1" type="ORF">H5410_051032</name>
</gene>
<keyword evidence="2" id="KW-1185">Reference proteome</keyword>